<evidence type="ECO:0000256" key="4">
    <source>
        <dbReference type="ARBA" id="ARBA00022763"/>
    </source>
</evidence>
<dbReference type="GO" id="GO:0006281">
    <property type="term" value="P:DNA repair"/>
    <property type="evidence" value="ECO:0007669"/>
    <property type="project" value="InterPro"/>
</dbReference>
<dbReference type="EMBL" id="FUXL01000012">
    <property type="protein sequence ID" value="SKA29524.1"/>
    <property type="molecule type" value="Genomic_DNA"/>
</dbReference>
<keyword evidence="4" id="KW-0227">DNA damage</keyword>
<comment type="function">
    <text evidence="5">Poorly processive, error-prone DNA polymerase involved in untargeted mutagenesis. Copies undamaged DNA at stalled replication forks, which arise in vivo from mismatched or misaligned primer ends. These misaligned primers can be extended by PolIV. Exhibits no 3'-5' exonuclease (proofreading) activity. May be involved in translesional synthesis, in conjunction with the beta clamp from PolIII.</text>
</comment>
<dbReference type="InterPro" id="IPR043502">
    <property type="entry name" value="DNA/RNA_pol_sf"/>
</dbReference>
<name>A0A1T4SMJ7_9HYPH</name>
<evidence type="ECO:0000259" key="8">
    <source>
        <dbReference type="Pfam" id="PF11799"/>
    </source>
</evidence>
<proteinExistence type="predicted"/>
<evidence type="ECO:0000256" key="1">
    <source>
        <dbReference type="ARBA" id="ARBA00001946"/>
    </source>
</evidence>
<comment type="subunit">
    <text evidence="2">Monomer.</text>
</comment>
<dbReference type="EC" id="2.7.7.7" evidence="3"/>
<evidence type="ECO:0000256" key="2">
    <source>
        <dbReference type="ARBA" id="ARBA00011245"/>
    </source>
</evidence>
<dbReference type="Proteomes" id="UP000190135">
    <property type="component" value="Unassembled WGS sequence"/>
</dbReference>
<dbReference type="InterPro" id="IPR001126">
    <property type="entry name" value="UmuC"/>
</dbReference>
<protein>
    <recommendedName>
        <fullName evidence="3">DNA-directed DNA polymerase</fullName>
        <ecNumber evidence="3">2.7.7.7</ecNumber>
    </recommendedName>
</protein>
<evidence type="ECO:0000259" key="7">
    <source>
        <dbReference type="Pfam" id="PF00817"/>
    </source>
</evidence>
<keyword evidence="10" id="KW-1185">Reference proteome</keyword>
<dbReference type="AlphaFoldDB" id="A0A1T4SMJ7"/>
<evidence type="ECO:0000313" key="9">
    <source>
        <dbReference type="EMBL" id="SKA29524.1"/>
    </source>
</evidence>
<dbReference type="PANTHER" id="PTHR35369">
    <property type="entry name" value="BLR3025 PROTEIN-RELATED"/>
    <property type="match status" value="1"/>
</dbReference>
<reference evidence="10" key="1">
    <citation type="submission" date="2017-02" db="EMBL/GenBank/DDBJ databases">
        <authorList>
            <person name="Varghese N."/>
            <person name="Submissions S."/>
        </authorList>
    </citation>
    <scope>NUCLEOTIDE SEQUENCE [LARGE SCALE GENOMIC DNA]</scope>
    <source>
        <strain evidence="10">USBA 369</strain>
    </source>
</reference>
<gene>
    <name evidence="9" type="ORF">SAMN05428963_11235</name>
</gene>
<dbReference type="SUPFAM" id="SSF56672">
    <property type="entry name" value="DNA/RNA polymerases"/>
    <property type="match status" value="1"/>
</dbReference>
<evidence type="ECO:0000256" key="6">
    <source>
        <dbReference type="ARBA" id="ARBA00049244"/>
    </source>
</evidence>
<organism evidence="9 10">
    <name type="scientific">Consotaella salsifontis</name>
    <dbReference type="NCBI Taxonomy" id="1365950"/>
    <lineage>
        <taxon>Bacteria</taxon>
        <taxon>Pseudomonadati</taxon>
        <taxon>Pseudomonadota</taxon>
        <taxon>Alphaproteobacteria</taxon>
        <taxon>Hyphomicrobiales</taxon>
        <taxon>Aurantimonadaceae</taxon>
        <taxon>Consotaella</taxon>
    </lineage>
</organism>
<evidence type="ECO:0000256" key="5">
    <source>
        <dbReference type="ARBA" id="ARBA00025589"/>
    </source>
</evidence>
<evidence type="ECO:0000256" key="3">
    <source>
        <dbReference type="ARBA" id="ARBA00012417"/>
    </source>
</evidence>
<evidence type="ECO:0000313" key="10">
    <source>
        <dbReference type="Proteomes" id="UP000190135"/>
    </source>
</evidence>
<accession>A0A1T4SMJ7</accession>
<feature type="domain" description="DNA polymerase Y-family little finger" evidence="8">
    <location>
        <begin position="212"/>
        <end position="317"/>
    </location>
</feature>
<feature type="domain" description="UmuC" evidence="7">
    <location>
        <begin position="2"/>
        <end position="126"/>
    </location>
</feature>
<dbReference type="Pfam" id="PF00817">
    <property type="entry name" value="IMS"/>
    <property type="match status" value="1"/>
</dbReference>
<sequence length="484" mass="53042">MPLVLYAKERGALRIVAVDAHAAALGLAPGLALADARARFPRLFSAEGDPHADARLLERLALFCDRFSPLVAVDGEAGLLLDVTGCAHLFGGEAALLKDVRRRLQGFGLAVEAALAATPEAAHVLSRFRSGAIAAPGEEGGLVRPLPLAALELSGETALALARAGLKTVGQVADRTPSELVARFGAELTRRLGRVLGEEDIRISPLRPAPEVIAERHLAEPLLETEALVSLLARLAGEIALCLERRGEGGRRFEASFYRTDGLVRRIPLETSRPSRDAAMLIRLYRERLDALSDPLEAGFGFDAVRLSVLRAEKLENVQPSLDGHAVEEADMAALVDRLIARFGAERVLRLAFADTHDPRRVAVALPAVSAAREKPVLWPEPEAGEPPLRPLQLFDPPQAIETLAEVPDGPPLRFRWRKVLHTIARAEGPERIAPEWWREDARALPRDYYRIEDLEGRRFWVFREGLAGEMEGLPRWYLHGLFA</sequence>
<dbReference type="STRING" id="1365950.SAMN05428963_11235"/>
<dbReference type="InterPro" id="IPR050356">
    <property type="entry name" value="SulA_CellDiv_inhibitor"/>
</dbReference>
<comment type="catalytic activity">
    <reaction evidence="6">
        <text>DNA(n) + a 2'-deoxyribonucleoside 5'-triphosphate = DNA(n+1) + diphosphate</text>
        <dbReference type="Rhea" id="RHEA:22508"/>
        <dbReference type="Rhea" id="RHEA-COMP:17339"/>
        <dbReference type="Rhea" id="RHEA-COMP:17340"/>
        <dbReference type="ChEBI" id="CHEBI:33019"/>
        <dbReference type="ChEBI" id="CHEBI:61560"/>
        <dbReference type="ChEBI" id="CHEBI:173112"/>
        <dbReference type="EC" id="2.7.7.7"/>
    </reaction>
</comment>
<dbReference type="Pfam" id="PF11799">
    <property type="entry name" value="IMS_C"/>
    <property type="match status" value="1"/>
</dbReference>
<dbReference type="CDD" id="cd03468">
    <property type="entry name" value="PolY_like"/>
    <property type="match status" value="1"/>
</dbReference>
<dbReference type="InterPro" id="IPR017961">
    <property type="entry name" value="DNA_pol_Y-fam_little_finger"/>
</dbReference>
<comment type="cofactor">
    <cofactor evidence="1">
        <name>Mg(2+)</name>
        <dbReference type="ChEBI" id="CHEBI:18420"/>
    </cofactor>
</comment>
<dbReference type="PANTHER" id="PTHR35369:SF2">
    <property type="entry name" value="BLR3025 PROTEIN"/>
    <property type="match status" value="1"/>
</dbReference>
<dbReference type="GO" id="GO:0003684">
    <property type="term" value="F:damaged DNA binding"/>
    <property type="evidence" value="ECO:0007669"/>
    <property type="project" value="InterPro"/>
</dbReference>